<comment type="similarity">
    <text evidence="2 7">Belongs to the HSF family.</text>
</comment>
<keyword evidence="6" id="KW-0539">Nucleus</keyword>
<dbReference type="FunFam" id="1.10.10.10:FF:000349">
    <property type="entry name" value="Heat shock transcription factor, Y-linked"/>
    <property type="match status" value="1"/>
</dbReference>
<feature type="region of interest" description="Disordered" evidence="8">
    <location>
        <begin position="1"/>
        <end position="23"/>
    </location>
</feature>
<dbReference type="GO" id="GO:0003700">
    <property type="term" value="F:DNA-binding transcription factor activity"/>
    <property type="evidence" value="ECO:0007669"/>
    <property type="project" value="InterPro"/>
</dbReference>
<keyword evidence="3" id="KW-0805">Transcription regulation</keyword>
<protein>
    <recommendedName>
        <fullName evidence="9">HSF-type DNA-binding domain-containing protein</fullName>
    </recommendedName>
</protein>
<proteinExistence type="inferred from homology"/>
<dbReference type="InterPro" id="IPR036388">
    <property type="entry name" value="WH-like_DNA-bd_sf"/>
</dbReference>
<dbReference type="PANTHER" id="PTHR10015">
    <property type="entry name" value="HEAT SHOCK TRANSCRIPTION FACTOR"/>
    <property type="match status" value="1"/>
</dbReference>
<evidence type="ECO:0000313" key="11">
    <source>
        <dbReference type="Proteomes" id="UP000694520"/>
    </source>
</evidence>
<dbReference type="Proteomes" id="UP000694520">
    <property type="component" value="Chromosome Y"/>
</dbReference>
<dbReference type="InterPro" id="IPR036390">
    <property type="entry name" value="WH_DNA-bd_sf"/>
</dbReference>
<sequence length="414" mass="47283">MAHIPSEIQDGPPKDESTDSETSIRSSLYDYTLTRDSVLRSMIEEYAFQALSEDLVIKRPCYKYSVSETDEVNNFLSLTFPQKLWNIVGSDQFESIRWDERGTCIVINEELFQKEVLERKAPFRIFETKTMKSLIQQLNLYGFSKKRQTFQRSDSLPVFLEEENNISLLSKLQTYYNPNFKRGHPQLLLRMKRRVGINNVSPISSLVQDNKKHVKASVNKDDCNSEFLPEISRESTFSASTSLSVPFIQKPHTIQIVTNTNALSPCDLPNPSPISVRQTEQIVVDQPAVLKKLGIFNWHSHSSYTQVNGHVEDFATTTASTSQNHIVSPLQSSYSRLMVGSSKFPVRHSDMSSHDSPFLNLQERGNLWFSVPTITYTSASSLSSQLINNHQYMKTMLIKTDLSNMCQIMEPKED</sequence>
<evidence type="ECO:0000256" key="6">
    <source>
        <dbReference type="ARBA" id="ARBA00023242"/>
    </source>
</evidence>
<dbReference type="GO" id="GO:0043565">
    <property type="term" value="F:sequence-specific DNA binding"/>
    <property type="evidence" value="ECO:0007669"/>
    <property type="project" value="InterPro"/>
</dbReference>
<evidence type="ECO:0000259" key="9">
    <source>
        <dbReference type="SMART" id="SM00415"/>
    </source>
</evidence>
<evidence type="ECO:0000256" key="4">
    <source>
        <dbReference type="ARBA" id="ARBA00023125"/>
    </source>
</evidence>
<evidence type="ECO:0000256" key="8">
    <source>
        <dbReference type="SAM" id="MobiDB-lite"/>
    </source>
</evidence>
<keyword evidence="11" id="KW-1185">Reference proteome</keyword>
<name>A0A8C0A866_BOSMU</name>
<reference evidence="10" key="1">
    <citation type="submission" date="2019-05" db="EMBL/GenBank/DDBJ databases">
        <authorList>
            <person name="Zhang S."/>
            <person name="Liu J."/>
        </authorList>
    </citation>
    <scope>NUCLEOTIDE SEQUENCE [LARGE SCALE GENOMIC DNA]</scope>
</reference>
<accession>A0A8C0A866</accession>
<organism evidence="10 11">
    <name type="scientific">Bos mutus grunniens</name>
    <name type="common">Wild yak</name>
    <name type="synonym">Bos grunniens</name>
    <dbReference type="NCBI Taxonomy" id="30521"/>
    <lineage>
        <taxon>Eukaryota</taxon>
        <taxon>Metazoa</taxon>
        <taxon>Chordata</taxon>
        <taxon>Craniata</taxon>
        <taxon>Vertebrata</taxon>
        <taxon>Euteleostomi</taxon>
        <taxon>Mammalia</taxon>
        <taxon>Eutheria</taxon>
        <taxon>Laurasiatheria</taxon>
        <taxon>Artiodactyla</taxon>
        <taxon>Ruminantia</taxon>
        <taxon>Pecora</taxon>
        <taxon>Bovidae</taxon>
        <taxon>Bovinae</taxon>
        <taxon>Bos</taxon>
    </lineage>
</organism>
<dbReference type="Gene3D" id="1.10.10.10">
    <property type="entry name" value="Winged helix-like DNA-binding domain superfamily/Winged helix DNA-binding domain"/>
    <property type="match status" value="1"/>
</dbReference>
<dbReference type="GO" id="GO:0005634">
    <property type="term" value="C:nucleus"/>
    <property type="evidence" value="ECO:0007669"/>
    <property type="project" value="UniProtKB-SubCell"/>
</dbReference>
<dbReference type="GeneTree" id="ENSGT00940000157452"/>
<keyword evidence="5" id="KW-0804">Transcription</keyword>
<keyword evidence="4" id="KW-0238">DNA-binding</keyword>
<evidence type="ECO:0000256" key="2">
    <source>
        <dbReference type="ARBA" id="ARBA00006403"/>
    </source>
</evidence>
<dbReference type="InterPro" id="IPR000232">
    <property type="entry name" value="HSF_DNA-bd"/>
</dbReference>
<dbReference type="PANTHER" id="PTHR10015:SF336">
    <property type="entry name" value="HEAT SHOCK TRANSCRIPTION FACTOR, Y-LINKED"/>
    <property type="match status" value="1"/>
</dbReference>
<dbReference type="Ensembl" id="ENSBGRT00000014915.1">
    <property type="protein sequence ID" value="ENSBGRP00000012931.1"/>
    <property type="gene ID" value="ENSBGRG00000008150.1"/>
</dbReference>
<evidence type="ECO:0000256" key="7">
    <source>
        <dbReference type="RuleBase" id="RU004020"/>
    </source>
</evidence>
<reference evidence="10" key="3">
    <citation type="submission" date="2025-09" db="UniProtKB">
        <authorList>
            <consortium name="Ensembl"/>
        </authorList>
    </citation>
    <scope>IDENTIFICATION</scope>
</reference>
<evidence type="ECO:0000256" key="5">
    <source>
        <dbReference type="ARBA" id="ARBA00023163"/>
    </source>
</evidence>
<comment type="subcellular location">
    <subcellularLocation>
        <location evidence="1">Nucleus</location>
    </subcellularLocation>
</comment>
<dbReference type="SMART" id="SM00415">
    <property type="entry name" value="HSF"/>
    <property type="match status" value="1"/>
</dbReference>
<dbReference type="Pfam" id="PF00447">
    <property type="entry name" value="HSF_DNA-bind"/>
    <property type="match status" value="1"/>
</dbReference>
<evidence type="ECO:0000256" key="1">
    <source>
        <dbReference type="ARBA" id="ARBA00004123"/>
    </source>
</evidence>
<dbReference type="SUPFAM" id="SSF46785">
    <property type="entry name" value="Winged helix' DNA-binding domain"/>
    <property type="match status" value="1"/>
</dbReference>
<evidence type="ECO:0000313" key="10">
    <source>
        <dbReference type="Ensembl" id="ENSBGRP00000012931.1"/>
    </source>
</evidence>
<feature type="domain" description="HSF-type DNA-binding" evidence="9">
    <location>
        <begin position="71"/>
        <end position="194"/>
    </location>
</feature>
<reference evidence="10" key="2">
    <citation type="submission" date="2025-08" db="UniProtKB">
        <authorList>
            <consortium name="Ensembl"/>
        </authorList>
    </citation>
    <scope>IDENTIFICATION</scope>
</reference>
<dbReference type="AlphaFoldDB" id="A0A8C0A866"/>
<evidence type="ECO:0000256" key="3">
    <source>
        <dbReference type="ARBA" id="ARBA00023015"/>
    </source>
</evidence>